<reference evidence="2" key="2">
    <citation type="submission" date="2025-08" db="UniProtKB">
        <authorList>
            <consortium name="RefSeq"/>
        </authorList>
    </citation>
    <scope>IDENTIFICATION</scope>
</reference>
<dbReference type="GeneID" id="107930690"/>
<evidence type="ECO:0000313" key="1">
    <source>
        <dbReference type="Proteomes" id="UP000818029"/>
    </source>
</evidence>
<dbReference type="RefSeq" id="XP_016717888.1">
    <property type="nucleotide sequence ID" value="XM_016862399.1"/>
</dbReference>
<protein>
    <recommendedName>
        <fullName evidence="3">DUF674 domain-containing protein</fullName>
    </recommendedName>
</protein>
<keyword evidence="1" id="KW-1185">Reference proteome</keyword>
<dbReference type="Proteomes" id="UP000818029">
    <property type="component" value="Chromosome D10"/>
</dbReference>
<sequence>MLTIASIDSSTIEGGYVKGVITYMIMDDLVVRPMSAISCITLLNRFNIKDVGVLEEKTTDIGVNEGVKLLKASLQSKTVLTDVFIEKKVSETDASNSAGECFFMAAPTPSPTTISLKLLIDPKSHRLLFGEVKILLIFRALCHCLLALSKQKHLFEATSIYYAVYVPPLFPSMQPPTYTNFYRCNSSYPRDRCHNMANGPKSRCPCCTSVMDSNFTFANLPNKVGGGFVEETVTYMITDDLVVGPLPTKSIITLLNKFNVKDVVKEKVIVVGINKVKDIFLFLNLFIYVK</sequence>
<dbReference type="STRING" id="3635.A0A1U8LWV2"/>
<accession>A0A1U8LWV2</accession>
<name>A0A1U8LWV2_GOSHI</name>
<organism evidence="1 2">
    <name type="scientific">Gossypium hirsutum</name>
    <name type="common">Upland cotton</name>
    <name type="synonym">Gossypium mexicanum</name>
    <dbReference type="NCBI Taxonomy" id="3635"/>
    <lineage>
        <taxon>Eukaryota</taxon>
        <taxon>Viridiplantae</taxon>
        <taxon>Streptophyta</taxon>
        <taxon>Embryophyta</taxon>
        <taxon>Tracheophyta</taxon>
        <taxon>Spermatophyta</taxon>
        <taxon>Magnoliopsida</taxon>
        <taxon>eudicotyledons</taxon>
        <taxon>Gunneridae</taxon>
        <taxon>Pentapetalae</taxon>
        <taxon>rosids</taxon>
        <taxon>malvids</taxon>
        <taxon>Malvales</taxon>
        <taxon>Malvaceae</taxon>
        <taxon>Malvoideae</taxon>
        <taxon>Gossypium</taxon>
    </lineage>
</organism>
<dbReference type="InterPro" id="IPR007750">
    <property type="entry name" value="DUF674"/>
</dbReference>
<proteinExistence type="predicted"/>
<gene>
    <name evidence="2" type="primary">LOC107930690</name>
</gene>
<dbReference type="OrthoDB" id="978710at2759"/>
<dbReference type="PaxDb" id="3635-A0A1U8LWV2"/>
<dbReference type="Pfam" id="PF05056">
    <property type="entry name" value="DUF674"/>
    <property type="match status" value="2"/>
</dbReference>
<dbReference type="KEGG" id="ghi:107930690"/>
<dbReference type="PANTHER" id="PTHR33103:SF110">
    <property type="entry name" value="DUF674 FAMILY PROTEIN"/>
    <property type="match status" value="1"/>
</dbReference>
<evidence type="ECO:0008006" key="3">
    <source>
        <dbReference type="Google" id="ProtNLM"/>
    </source>
</evidence>
<dbReference type="AlphaFoldDB" id="A0A1U8LWV2"/>
<dbReference type="PANTHER" id="PTHR33103">
    <property type="entry name" value="OS01G0153900 PROTEIN"/>
    <property type="match status" value="1"/>
</dbReference>
<evidence type="ECO:0000313" key="2">
    <source>
        <dbReference type="RefSeq" id="XP_016717888.1"/>
    </source>
</evidence>
<reference evidence="1" key="1">
    <citation type="journal article" date="2020" name="Nat. Genet.">
        <title>Genomic diversifications of five Gossypium allopolyploid species and their impact on cotton improvement.</title>
        <authorList>
            <person name="Chen Z.J."/>
            <person name="Sreedasyam A."/>
            <person name="Ando A."/>
            <person name="Song Q."/>
            <person name="De Santiago L.M."/>
            <person name="Hulse-Kemp A.M."/>
            <person name="Ding M."/>
            <person name="Ye W."/>
            <person name="Kirkbride R.C."/>
            <person name="Jenkins J."/>
            <person name="Plott C."/>
            <person name="Lovell J."/>
            <person name="Lin Y.M."/>
            <person name="Vaughn R."/>
            <person name="Liu B."/>
            <person name="Simpson S."/>
            <person name="Scheffler B.E."/>
            <person name="Wen L."/>
            <person name="Saski C.A."/>
            <person name="Grover C.E."/>
            <person name="Hu G."/>
            <person name="Conover J.L."/>
            <person name="Carlson J.W."/>
            <person name="Shu S."/>
            <person name="Boston L.B."/>
            <person name="Williams M."/>
            <person name="Peterson D.G."/>
            <person name="McGee K."/>
            <person name="Jones D.C."/>
            <person name="Wendel J.F."/>
            <person name="Stelly D.M."/>
            <person name="Grimwood J."/>
            <person name="Schmutz J."/>
        </authorList>
    </citation>
    <scope>NUCLEOTIDE SEQUENCE [LARGE SCALE GENOMIC DNA]</scope>
    <source>
        <strain evidence="1">cv. TM-1</strain>
    </source>
</reference>